<keyword evidence="4" id="KW-1185">Reference proteome</keyword>
<evidence type="ECO:0000256" key="1">
    <source>
        <dbReference type="SAM" id="SignalP"/>
    </source>
</evidence>
<evidence type="ECO:0000259" key="2">
    <source>
        <dbReference type="Pfam" id="PF24476"/>
    </source>
</evidence>
<accession>A0ABR4JRU6</accession>
<feature type="domain" description="DUF7580" evidence="2">
    <location>
        <begin position="186"/>
        <end position="498"/>
    </location>
</feature>
<feature type="chain" id="PRO_5047011989" description="DUF7580 domain-containing protein" evidence="1">
    <location>
        <begin position="17"/>
        <end position="508"/>
    </location>
</feature>
<comment type="caution">
    <text evidence="3">The sequence shown here is derived from an EMBL/GenBank/DDBJ whole genome shotgun (WGS) entry which is preliminary data.</text>
</comment>
<proteinExistence type="predicted"/>
<feature type="signal peptide" evidence="1">
    <location>
        <begin position="1"/>
        <end position="16"/>
    </location>
</feature>
<dbReference type="Pfam" id="PF24476">
    <property type="entry name" value="DUF7580"/>
    <property type="match status" value="1"/>
</dbReference>
<dbReference type="PANTHER" id="PTHR35186">
    <property type="entry name" value="ANK_REP_REGION DOMAIN-CONTAINING PROTEIN"/>
    <property type="match status" value="1"/>
</dbReference>
<sequence length="508" mass="58055">METAGLILATVPLILAVLEKHIETLDTIRLFRTHKYRRYLEQYSSTLAAQQASLLNAIEIVLDIKITREGVDDLSHPNGNQWKDPTLQIRLQSRLDRDYDIFMHVLGNANHTLQELKLRLDEEASIPRDKTRSRVVAEFRKAKNILSKQRYDRLLNDLDASIGLLNRLLVQSVHRQEHHQIGQASQYGLVRTPAASIHRAILRQESWCCSCREKHYVRFNLDSNFQERTSKIIFRMGIATLHDSAQSLYCWHEIEVEPSKDRTSSAQITNMCSTIAALGELNENRKNLGNLSEGEYRHSVFVDKISKGRLESKSLDDLLMSSSLAPWIPGFYFRKRDRLDLAIRLAWSVLHFHGNWLPEHWRSRDILFPKSAAEDIQGTIENPYLSWNVSHQVVASPGISSIVTSRVLFPLGLALIELSLCRSISALQTPADDNPEEAVSLLKTANRCLEAVSSESGDWYGTVVQRCLYWSETRETDPSDETFQAAFYRLVLTPLLNTMQAFDSARSR</sequence>
<dbReference type="EMBL" id="JBFXLU010000096">
    <property type="protein sequence ID" value="KAL2842768.1"/>
    <property type="molecule type" value="Genomic_DNA"/>
</dbReference>
<name>A0ABR4JRU6_9EURO</name>
<reference evidence="3 4" key="1">
    <citation type="submission" date="2024-07" db="EMBL/GenBank/DDBJ databases">
        <title>Section-level genome sequencing and comparative genomics of Aspergillus sections Usti and Cavernicolus.</title>
        <authorList>
            <consortium name="Lawrence Berkeley National Laboratory"/>
            <person name="Nybo J.L."/>
            <person name="Vesth T.C."/>
            <person name="Theobald S."/>
            <person name="Frisvad J.C."/>
            <person name="Larsen T.O."/>
            <person name="Kjaerboelling I."/>
            <person name="Rothschild-Mancinelli K."/>
            <person name="Lyhne E.K."/>
            <person name="Kogle M.E."/>
            <person name="Barry K."/>
            <person name="Clum A."/>
            <person name="Na H."/>
            <person name="Ledsgaard L."/>
            <person name="Lin J."/>
            <person name="Lipzen A."/>
            <person name="Kuo A."/>
            <person name="Riley R."/>
            <person name="Mondo S."/>
            <person name="Labutti K."/>
            <person name="Haridas S."/>
            <person name="Pangalinan J."/>
            <person name="Salamov A.A."/>
            <person name="Simmons B.A."/>
            <person name="Magnuson J.K."/>
            <person name="Chen J."/>
            <person name="Drula E."/>
            <person name="Henrissat B."/>
            <person name="Wiebenga A."/>
            <person name="Lubbers R.J."/>
            <person name="Gomes A.C."/>
            <person name="Makela M.R."/>
            <person name="Stajich J."/>
            <person name="Grigoriev I.V."/>
            <person name="Mortensen U.H."/>
            <person name="De Vries R.P."/>
            <person name="Baker S.E."/>
            <person name="Andersen M.R."/>
        </authorList>
    </citation>
    <scope>NUCLEOTIDE SEQUENCE [LARGE SCALE GENOMIC DNA]</scope>
    <source>
        <strain evidence="3 4">CBS 123904</strain>
    </source>
</reference>
<organism evidence="3 4">
    <name type="scientific">Aspergillus pseudoustus</name>
    <dbReference type="NCBI Taxonomy" id="1810923"/>
    <lineage>
        <taxon>Eukaryota</taxon>
        <taxon>Fungi</taxon>
        <taxon>Dikarya</taxon>
        <taxon>Ascomycota</taxon>
        <taxon>Pezizomycotina</taxon>
        <taxon>Eurotiomycetes</taxon>
        <taxon>Eurotiomycetidae</taxon>
        <taxon>Eurotiales</taxon>
        <taxon>Aspergillaceae</taxon>
        <taxon>Aspergillus</taxon>
        <taxon>Aspergillus subgen. Nidulantes</taxon>
    </lineage>
</organism>
<gene>
    <name evidence="3" type="ORF">BJY01DRAFT_200055</name>
</gene>
<evidence type="ECO:0000313" key="4">
    <source>
        <dbReference type="Proteomes" id="UP001610446"/>
    </source>
</evidence>
<keyword evidence="1" id="KW-0732">Signal</keyword>
<dbReference type="PANTHER" id="PTHR35186:SF4">
    <property type="entry name" value="PRION-INHIBITION AND PROPAGATION HELO DOMAIN-CONTAINING PROTEIN"/>
    <property type="match status" value="1"/>
</dbReference>
<dbReference type="Proteomes" id="UP001610446">
    <property type="component" value="Unassembled WGS sequence"/>
</dbReference>
<evidence type="ECO:0000313" key="3">
    <source>
        <dbReference type="EMBL" id="KAL2842768.1"/>
    </source>
</evidence>
<protein>
    <recommendedName>
        <fullName evidence="2">DUF7580 domain-containing protein</fullName>
    </recommendedName>
</protein>
<dbReference type="InterPro" id="IPR056002">
    <property type="entry name" value="DUF7580"/>
</dbReference>